<dbReference type="EMBL" id="BONK01000002">
    <property type="protein sequence ID" value="GIG20066.1"/>
    <property type="molecule type" value="Genomic_DNA"/>
</dbReference>
<keyword evidence="3" id="KW-1185">Reference proteome</keyword>
<comment type="caution">
    <text evidence="2">The sequence shown here is derived from an EMBL/GenBank/DDBJ whole genome shotgun (WGS) entry which is preliminary data.</text>
</comment>
<evidence type="ECO:0000313" key="3">
    <source>
        <dbReference type="Proteomes" id="UP000632740"/>
    </source>
</evidence>
<gene>
    <name evidence="2" type="ORF">Cch01nite_07900</name>
</gene>
<reference evidence="2" key="1">
    <citation type="submission" date="2021-01" db="EMBL/GenBank/DDBJ databases">
        <title>Whole genome shotgun sequence of Cellulomonas chitinilytica NBRC 110799.</title>
        <authorList>
            <person name="Komaki H."/>
            <person name="Tamura T."/>
        </authorList>
    </citation>
    <scope>NUCLEOTIDE SEQUENCE</scope>
    <source>
        <strain evidence="2">NBRC 110799</strain>
    </source>
</reference>
<organism evidence="2 3">
    <name type="scientific">Cellulomonas chitinilytica</name>
    <dbReference type="NCBI Taxonomy" id="398759"/>
    <lineage>
        <taxon>Bacteria</taxon>
        <taxon>Bacillati</taxon>
        <taxon>Actinomycetota</taxon>
        <taxon>Actinomycetes</taxon>
        <taxon>Micrococcales</taxon>
        <taxon>Cellulomonadaceae</taxon>
        <taxon>Cellulomonas</taxon>
    </lineage>
</organism>
<feature type="compositionally biased region" description="Low complexity" evidence="1">
    <location>
        <begin position="27"/>
        <end position="55"/>
    </location>
</feature>
<dbReference type="Proteomes" id="UP000632740">
    <property type="component" value="Unassembled WGS sequence"/>
</dbReference>
<dbReference type="AlphaFoldDB" id="A0A919NYM7"/>
<accession>A0A919NYM7</accession>
<feature type="region of interest" description="Disordered" evidence="1">
    <location>
        <begin position="1"/>
        <end position="77"/>
    </location>
</feature>
<proteinExistence type="predicted"/>
<protein>
    <submittedName>
        <fullName evidence="2">Uncharacterized protein</fullName>
    </submittedName>
</protein>
<sequence>MAGAEDSPQRGAGTVGSTDGGLDAADGVGTHAAGAASAVDAAEAAAGDACQGADVAADEPGTDGDPVPGCHDPGRASGDGARVGVACQDGDAGADVDGAGAADWAAAHGCGPCCDAGCDPGWGAAGWDVPGQVGSPGRDVAGAPAGPDDEVRRGGAAGAAGAAPFGWFVVAVPPHPAGEDPAGGWPHGTGAGAWGRCEGGADAARGCCGGIPVGCGGDAGRVCCGAAAGRAG</sequence>
<evidence type="ECO:0000256" key="1">
    <source>
        <dbReference type="SAM" id="MobiDB-lite"/>
    </source>
</evidence>
<name>A0A919NYM7_9CELL</name>
<evidence type="ECO:0000313" key="2">
    <source>
        <dbReference type="EMBL" id="GIG20066.1"/>
    </source>
</evidence>